<protein>
    <submittedName>
        <fullName evidence="2">Uncharacterized protein</fullName>
    </submittedName>
</protein>
<evidence type="ECO:0000256" key="1">
    <source>
        <dbReference type="SAM" id="Phobius"/>
    </source>
</evidence>
<keyword evidence="1" id="KW-0812">Transmembrane</keyword>
<comment type="caution">
    <text evidence="2">The sequence shown here is derived from an EMBL/GenBank/DDBJ whole genome shotgun (WGS) entry which is preliminary data.</text>
</comment>
<keyword evidence="3" id="KW-1185">Reference proteome</keyword>
<keyword evidence="1" id="KW-0472">Membrane</keyword>
<gene>
    <name evidence="2" type="ORF">PR048_033345</name>
</gene>
<sequence length="571" mass="64691">MLSDDHFWQHLPQFPTASACGTAIPDGFGVPCWTWSCNARLHHRGSKLDPRSDLRSIHKSVAPFEFRAGLEIEMEVHFEPPKLAVRNLDPRSEAIVDKCSLKRRQQIELRSICLTPPGERWTNRRLPPVTADNPYTVDIGTSVHMTVESSQQVIELAHNCLRRDPTTCEAAYISWGRGGRAVSILASHQGEPCSIPGPGHSLIFTRRCRRSTEFSRGSPVSPASSFRRSTILTSLHPQPLPFLSNHTRAGPNGPPYLMAMLHGTRFRKSYCHYTGLYGTRHGVFLLALPDFITGLVIGPVLFFVAGSIPALVPGQSHRNKSKVKTLLEAKPLSQPLRRTGRHAAWFCSHRKRVRDMIRKGFQPAGRSSSEPCRRFEYRQNQDIYMLPRNSYLRFRGNLTKAGVDVPALIKIIRNCVLHMIDQIFYEFKGIKLDQTRYVVNSKQDLAILLPNTQANAFVDTAENPKVQHSIEWLLPHVEVKMQVRIRLPKFAEKERNIDVAFRLWSLETYSGLTQSQNVNLKFLRSQNKNYNSAPGCLSTTQTPEPIWRSINRVRAPLACRSSTYTTSTNDN</sequence>
<reference evidence="2 3" key="1">
    <citation type="submission" date="2023-02" db="EMBL/GenBank/DDBJ databases">
        <title>LHISI_Scaffold_Assembly.</title>
        <authorList>
            <person name="Stuart O.P."/>
            <person name="Cleave R."/>
            <person name="Magrath M.J.L."/>
            <person name="Mikheyev A.S."/>
        </authorList>
    </citation>
    <scope>NUCLEOTIDE SEQUENCE [LARGE SCALE GENOMIC DNA]</scope>
    <source>
        <strain evidence="2">Daus_M_001</strain>
        <tissue evidence="2">Leg muscle</tissue>
    </source>
</reference>
<evidence type="ECO:0000313" key="3">
    <source>
        <dbReference type="Proteomes" id="UP001159363"/>
    </source>
</evidence>
<feature type="transmembrane region" description="Helical" evidence="1">
    <location>
        <begin position="291"/>
        <end position="312"/>
    </location>
</feature>
<proteinExistence type="predicted"/>
<dbReference type="EMBL" id="JARBHB010000017">
    <property type="protein sequence ID" value="KAJ8865823.1"/>
    <property type="molecule type" value="Genomic_DNA"/>
</dbReference>
<dbReference type="Proteomes" id="UP001159363">
    <property type="component" value="Chromosome 16"/>
</dbReference>
<accession>A0ABQ9G005</accession>
<organism evidence="2 3">
    <name type="scientific">Dryococelus australis</name>
    <dbReference type="NCBI Taxonomy" id="614101"/>
    <lineage>
        <taxon>Eukaryota</taxon>
        <taxon>Metazoa</taxon>
        <taxon>Ecdysozoa</taxon>
        <taxon>Arthropoda</taxon>
        <taxon>Hexapoda</taxon>
        <taxon>Insecta</taxon>
        <taxon>Pterygota</taxon>
        <taxon>Neoptera</taxon>
        <taxon>Polyneoptera</taxon>
        <taxon>Phasmatodea</taxon>
        <taxon>Verophasmatodea</taxon>
        <taxon>Anareolatae</taxon>
        <taxon>Phasmatidae</taxon>
        <taxon>Eurycanthinae</taxon>
        <taxon>Dryococelus</taxon>
    </lineage>
</organism>
<evidence type="ECO:0000313" key="2">
    <source>
        <dbReference type="EMBL" id="KAJ8865823.1"/>
    </source>
</evidence>
<name>A0ABQ9G005_9NEOP</name>
<keyword evidence="1" id="KW-1133">Transmembrane helix</keyword>